<evidence type="ECO:0000256" key="2">
    <source>
        <dbReference type="ARBA" id="ARBA00001974"/>
    </source>
</evidence>
<reference evidence="15 16" key="1">
    <citation type="journal article" date="2018" name="Nat. Biotechnol.">
        <title>A standardized bacterial taxonomy based on genome phylogeny substantially revises the tree of life.</title>
        <authorList>
            <person name="Parks D.H."/>
            <person name="Chuvochina M."/>
            <person name="Waite D.W."/>
            <person name="Rinke C."/>
            <person name="Skarshewski A."/>
            <person name="Chaumeil P.A."/>
            <person name="Hugenholtz P."/>
        </authorList>
    </citation>
    <scope>NUCLEOTIDE SEQUENCE [LARGE SCALE GENOMIC DNA]</scope>
    <source>
        <strain evidence="15">UBA8844</strain>
    </source>
</reference>
<evidence type="ECO:0000256" key="11">
    <source>
        <dbReference type="ARBA" id="ARBA00023239"/>
    </source>
</evidence>
<evidence type="ECO:0000256" key="10">
    <source>
        <dbReference type="ARBA" id="ARBA00023204"/>
    </source>
</evidence>
<dbReference type="EMBL" id="DPIY01000010">
    <property type="protein sequence ID" value="HCT58256.1"/>
    <property type="molecule type" value="Genomic_DNA"/>
</dbReference>
<dbReference type="Pfam" id="PF00875">
    <property type="entry name" value="DNA_photolyase"/>
    <property type="match status" value="1"/>
</dbReference>
<dbReference type="InterPro" id="IPR036155">
    <property type="entry name" value="Crypto/Photolyase_N_sf"/>
</dbReference>
<feature type="domain" description="Photolyase/cryptochrome alpha/beta" evidence="14">
    <location>
        <begin position="35"/>
        <end position="167"/>
    </location>
</feature>
<comment type="cofactor">
    <cofactor evidence="2">
        <name>FAD</name>
        <dbReference type="ChEBI" id="CHEBI:57692"/>
    </cofactor>
</comment>
<organism evidence="15 16">
    <name type="scientific">Gemmatimonas aurantiaca</name>
    <dbReference type="NCBI Taxonomy" id="173480"/>
    <lineage>
        <taxon>Bacteria</taxon>
        <taxon>Pseudomonadati</taxon>
        <taxon>Gemmatimonadota</taxon>
        <taxon>Gemmatimonadia</taxon>
        <taxon>Gemmatimonadales</taxon>
        <taxon>Gemmatimonadaceae</taxon>
        <taxon>Gemmatimonas</taxon>
    </lineage>
</organism>
<comment type="catalytic activity">
    <reaction evidence="13">
        <text>cyclobutadipyrimidine (in DNA) = 2 pyrimidine residues (in DNA).</text>
        <dbReference type="EC" id="4.1.99.3"/>
    </reaction>
</comment>
<dbReference type="Gene3D" id="3.40.50.620">
    <property type="entry name" value="HUPs"/>
    <property type="match status" value="1"/>
</dbReference>
<dbReference type="InterPro" id="IPR014729">
    <property type="entry name" value="Rossmann-like_a/b/a_fold"/>
</dbReference>
<dbReference type="InterPro" id="IPR036134">
    <property type="entry name" value="Crypto/Photolyase_FAD-like_sf"/>
</dbReference>
<dbReference type="Gene3D" id="1.25.40.80">
    <property type="match status" value="1"/>
</dbReference>
<keyword evidence="10" id="KW-0234">DNA repair</keyword>
<comment type="similarity">
    <text evidence="3">Belongs to the DNA photolyase class-2 family.</text>
</comment>
<comment type="caution">
    <text evidence="15">The sequence shown here is derived from an EMBL/GenBank/DDBJ whole genome shotgun (WGS) entry which is preliminary data.</text>
</comment>
<gene>
    <name evidence="15" type="ORF">DGD08_13710</name>
</gene>
<comment type="cofactor">
    <cofactor evidence="1">
        <name>(6R)-5,10-methylene-5,6,7,8-tetrahydrofolate</name>
        <dbReference type="ChEBI" id="CHEBI:15636"/>
    </cofactor>
</comment>
<dbReference type="OMA" id="IHNYLRM"/>
<dbReference type="GO" id="GO:0000719">
    <property type="term" value="P:photoreactive repair"/>
    <property type="evidence" value="ECO:0007669"/>
    <property type="project" value="TreeGrafter"/>
</dbReference>
<dbReference type="EC" id="4.1.99.3" evidence="4"/>
<evidence type="ECO:0000256" key="4">
    <source>
        <dbReference type="ARBA" id="ARBA00013149"/>
    </source>
</evidence>
<dbReference type="SUPFAM" id="SSF48173">
    <property type="entry name" value="Cryptochrome/photolyase FAD-binding domain"/>
    <property type="match status" value="1"/>
</dbReference>
<dbReference type="AlphaFoldDB" id="A0A3D4VAX6"/>
<protein>
    <recommendedName>
        <fullName evidence="5">Deoxyribodipyrimidine photo-lyase</fullName>
        <ecNumber evidence="4">4.1.99.3</ecNumber>
    </recommendedName>
    <alternativeName>
        <fullName evidence="12">DNA photolyase</fullName>
    </alternativeName>
</protein>
<keyword evidence="8" id="KW-0274">FAD</keyword>
<keyword evidence="6" id="KW-0285">Flavoprotein</keyword>
<proteinExistence type="inferred from homology"/>
<evidence type="ECO:0000256" key="3">
    <source>
        <dbReference type="ARBA" id="ARBA00006409"/>
    </source>
</evidence>
<accession>A0A3D4VAX6</accession>
<dbReference type="Gene3D" id="1.10.579.10">
    <property type="entry name" value="DNA Cyclobutane Dipyrimidine Photolyase, subunit A, domain 3"/>
    <property type="match status" value="1"/>
</dbReference>
<evidence type="ECO:0000256" key="9">
    <source>
        <dbReference type="ARBA" id="ARBA00023125"/>
    </source>
</evidence>
<keyword evidence="9" id="KW-0238">DNA-binding</keyword>
<evidence type="ECO:0000256" key="1">
    <source>
        <dbReference type="ARBA" id="ARBA00001932"/>
    </source>
</evidence>
<evidence type="ECO:0000256" key="8">
    <source>
        <dbReference type="ARBA" id="ARBA00022827"/>
    </source>
</evidence>
<sequence>MPRLPTHALSDDYVRDQLVPRTVDLNGKTYRPDGEYVLYWMQSTHRLDDNWGLRAAIRTADRLKLPVVVHQGLDPTYPHASARHHTFILQGARDTARQAEALGIHYQFVLRPQRTDDARVVDRLAARAYVVFTDLFPTAGVRERVARFAQRVTCRVLAVDSVCTVPSGLFEKAEYAARTIRPKLARLLAHAIEPVEDHTPRSDVSTSLATSLRATVAEGGGLVPLDIAQMDDAAIARTVAGCAIDHDVCAVPMPGGSSAANARWTRFLEHGLPQYDERRNEASDGEGTSRLSPYLHFGQISSARVVREAQQAGVGAANLDAFVQQITTWRELSYNWCVRTPAFDQLSALPAWVQRTMQEHVNDPRPELYTRDQLERAQTGDRLWNAAQTELVQEGIIHNYPRMLWGKTVLLWTRDYEDARTWLFHLNDKYALDGRDANSVGGIMWCLGLWDRPWGNRPVWGGLRPMATARAKTKFDVEGYIARVHADHDSPPRLL</sequence>
<evidence type="ECO:0000256" key="5">
    <source>
        <dbReference type="ARBA" id="ARBA00014046"/>
    </source>
</evidence>
<dbReference type="FunFam" id="1.10.579.10:FF:000002">
    <property type="entry name" value="Deoxyribodipyrimidine photolyase"/>
    <property type="match status" value="1"/>
</dbReference>
<dbReference type="InterPro" id="IPR006050">
    <property type="entry name" value="DNA_photolyase_N"/>
</dbReference>
<dbReference type="SUPFAM" id="SSF52425">
    <property type="entry name" value="Cryptochrome/photolyase, N-terminal domain"/>
    <property type="match status" value="1"/>
</dbReference>
<evidence type="ECO:0000256" key="6">
    <source>
        <dbReference type="ARBA" id="ARBA00022630"/>
    </source>
</evidence>
<dbReference type="PROSITE" id="PS51645">
    <property type="entry name" value="PHR_CRY_ALPHA_BETA"/>
    <property type="match status" value="1"/>
</dbReference>
<evidence type="ECO:0000313" key="15">
    <source>
        <dbReference type="EMBL" id="HCT58256.1"/>
    </source>
</evidence>
<evidence type="ECO:0000313" key="16">
    <source>
        <dbReference type="Proteomes" id="UP000264071"/>
    </source>
</evidence>
<evidence type="ECO:0000259" key="14">
    <source>
        <dbReference type="PROSITE" id="PS51645"/>
    </source>
</evidence>
<evidence type="ECO:0000256" key="12">
    <source>
        <dbReference type="ARBA" id="ARBA00031671"/>
    </source>
</evidence>
<evidence type="ECO:0000256" key="7">
    <source>
        <dbReference type="ARBA" id="ARBA00022763"/>
    </source>
</evidence>
<name>A0A3D4VAX6_9BACT</name>
<keyword evidence="11 15" id="KW-0456">Lyase</keyword>
<dbReference type="Proteomes" id="UP000264071">
    <property type="component" value="Unassembled WGS sequence"/>
</dbReference>
<dbReference type="PANTHER" id="PTHR10211">
    <property type="entry name" value="DEOXYRIBODIPYRIMIDINE PHOTOLYASE"/>
    <property type="match status" value="1"/>
</dbReference>
<dbReference type="GO" id="GO:0003677">
    <property type="term" value="F:DNA binding"/>
    <property type="evidence" value="ECO:0007669"/>
    <property type="project" value="UniProtKB-KW"/>
</dbReference>
<dbReference type="PANTHER" id="PTHR10211:SF0">
    <property type="entry name" value="DEOXYRIBODIPYRIMIDINE PHOTO-LYASE"/>
    <property type="match status" value="1"/>
</dbReference>
<evidence type="ECO:0000256" key="13">
    <source>
        <dbReference type="ARBA" id="ARBA00033999"/>
    </source>
</evidence>
<keyword evidence="7" id="KW-0227">DNA damage</keyword>
<dbReference type="InterPro" id="IPR052219">
    <property type="entry name" value="Photolyase_Class-2"/>
</dbReference>
<dbReference type="GO" id="GO:0003904">
    <property type="term" value="F:deoxyribodipyrimidine photo-lyase activity"/>
    <property type="evidence" value="ECO:0007669"/>
    <property type="project" value="UniProtKB-EC"/>
</dbReference>